<dbReference type="GO" id="GO:0016491">
    <property type="term" value="F:oxidoreductase activity"/>
    <property type="evidence" value="ECO:0007669"/>
    <property type="project" value="TreeGrafter"/>
</dbReference>
<proteinExistence type="predicted"/>
<dbReference type="Pfam" id="PF01408">
    <property type="entry name" value="GFO_IDH_MocA"/>
    <property type="match status" value="1"/>
</dbReference>
<dbReference type="Proteomes" id="UP000034182">
    <property type="component" value="Unassembled WGS sequence"/>
</dbReference>
<sequence>MAPLNVLMVGTGEYTTGFVGGGMSGSDKKVGVVGLTLFDLRRRGKVGKLSMVGTSGNKFPAIRDHLHKNITQAYNGLDTSFASFPADDKRDPDAYKAAIDALSPGDAITIFTPDTTHYPIALYAIERKIHVLVTKPAVQLLDHHQKLLEAAKKNGVFVFVEHHKRFDPAYADARFRAQKLGDFNYFYSYMSQPKSQLETFKAWAGKDSDISYYLNSHHIDINESMVPDFKPVRVTASGAKGIATDLGCVDKTEDTITLLVDWVKKTDPSKRATGVYTASWTAPQKAGVHSNQYFHYMAAKGEVRVNQAKRGYDVTEDEAGLVWFNPFYMKYAPDEEGNFNGQTGYGYISFEKFVDAVTALKEGRVTLDDLDKRGLPTLKNTIATGAILEAGRRSLDEQRPIDIVEENDVWSLKLQMWLDDRHVFYSHYFSGAKHLAEQVHRGLLQARDGFVEPHEARQGVLDILDMNRARDIALERESARLNAEAAFLTQSLVHQSVPPHTEDDVVAVLQNACDQTWSGSEEDEEEQEE</sequence>
<evidence type="ECO:0000259" key="1">
    <source>
        <dbReference type="Pfam" id="PF01408"/>
    </source>
</evidence>
<dbReference type="InterPro" id="IPR036291">
    <property type="entry name" value="NAD(P)-bd_dom_sf"/>
</dbReference>
<protein>
    <submittedName>
        <fullName evidence="2">Putative d-galacturonic acid reductase</fullName>
    </submittedName>
</protein>
<name>A0A0G2GYM9_9PEZI</name>
<dbReference type="Gene3D" id="3.40.50.720">
    <property type="entry name" value="NAD(P)-binding Rossmann-like Domain"/>
    <property type="match status" value="1"/>
</dbReference>
<evidence type="ECO:0000313" key="3">
    <source>
        <dbReference type="Proteomes" id="UP000034182"/>
    </source>
</evidence>
<dbReference type="AlphaFoldDB" id="A0A0G2GYM9"/>
<dbReference type="PANTHER" id="PTHR42840:SF6">
    <property type="entry name" value="BINDING ROSSMANN FOLD OXIDOREDUCTASE, PUTATIVE (AFU_ORTHOLOGUE AFUA_3G11930)-RELATED"/>
    <property type="match status" value="1"/>
</dbReference>
<evidence type="ECO:0000313" key="2">
    <source>
        <dbReference type="EMBL" id="KKY28258.1"/>
    </source>
</evidence>
<dbReference type="GO" id="GO:0000166">
    <property type="term" value="F:nucleotide binding"/>
    <property type="evidence" value="ECO:0007669"/>
    <property type="project" value="InterPro"/>
</dbReference>
<dbReference type="PANTHER" id="PTHR42840">
    <property type="entry name" value="NAD(P)-BINDING ROSSMANN-FOLD SUPERFAMILY PROTEIN-RELATED"/>
    <property type="match status" value="1"/>
</dbReference>
<dbReference type="Gene3D" id="3.30.360.10">
    <property type="entry name" value="Dihydrodipicolinate Reductase, domain 2"/>
    <property type="match status" value="1"/>
</dbReference>
<accession>A0A0G2GYM9</accession>
<feature type="domain" description="Gfo/Idh/MocA-like oxidoreductase N-terminal" evidence="1">
    <location>
        <begin position="104"/>
        <end position="162"/>
    </location>
</feature>
<reference evidence="2 3" key="1">
    <citation type="submission" date="2015-03" db="EMBL/GenBank/DDBJ databases">
        <authorList>
            <person name="Morales-Cruz A."/>
            <person name="Amrine K.C."/>
            <person name="Cantu D."/>
        </authorList>
    </citation>
    <scope>NUCLEOTIDE SEQUENCE [LARGE SCALE GENOMIC DNA]</scope>
    <source>
        <strain evidence="2">DS831</strain>
    </source>
</reference>
<dbReference type="GO" id="GO:0006740">
    <property type="term" value="P:NADPH regeneration"/>
    <property type="evidence" value="ECO:0007669"/>
    <property type="project" value="TreeGrafter"/>
</dbReference>
<dbReference type="FunFam" id="3.30.360.10:FF:000030">
    <property type="entry name" value="NAD binding Rossmann fold oxidoreductase"/>
    <property type="match status" value="1"/>
</dbReference>
<dbReference type="EMBL" id="LAQI01000011">
    <property type="protein sequence ID" value="KKY28258.1"/>
    <property type="molecule type" value="Genomic_DNA"/>
</dbReference>
<reference evidence="2 3" key="2">
    <citation type="submission" date="2015-05" db="EMBL/GenBank/DDBJ databases">
        <title>Distinctive expansion of gene families associated with plant cell wall degradation and secondary metabolism in the genomes of grapevine trunk pathogens.</title>
        <authorList>
            <person name="Lawrence D.P."/>
            <person name="Travadon R."/>
            <person name="Rolshausen P.E."/>
            <person name="Baumgartner K."/>
        </authorList>
    </citation>
    <scope>NUCLEOTIDE SEQUENCE [LARGE SCALE GENOMIC DNA]</scope>
    <source>
        <strain evidence="2">DS831</strain>
    </source>
</reference>
<dbReference type="InterPro" id="IPR000683">
    <property type="entry name" value="Gfo/Idh/MocA-like_OxRdtase_N"/>
</dbReference>
<comment type="caution">
    <text evidence="2">The sequence shown here is derived from an EMBL/GenBank/DDBJ whole genome shotgun (WGS) entry which is preliminary data.</text>
</comment>
<organism evidence="2 3">
    <name type="scientific">Diplodia seriata</name>
    <dbReference type="NCBI Taxonomy" id="420778"/>
    <lineage>
        <taxon>Eukaryota</taxon>
        <taxon>Fungi</taxon>
        <taxon>Dikarya</taxon>
        <taxon>Ascomycota</taxon>
        <taxon>Pezizomycotina</taxon>
        <taxon>Dothideomycetes</taxon>
        <taxon>Dothideomycetes incertae sedis</taxon>
        <taxon>Botryosphaeriales</taxon>
        <taxon>Botryosphaeriaceae</taxon>
        <taxon>Diplodia</taxon>
    </lineage>
</organism>
<dbReference type="FunFam" id="3.40.50.720:FF:000778">
    <property type="entry name" value="NAD binding Rossmann fold oxidoreductase, putative"/>
    <property type="match status" value="1"/>
</dbReference>
<gene>
    <name evidence="2" type="ORF">UCDDS831_g00441</name>
</gene>
<dbReference type="SUPFAM" id="SSF51735">
    <property type="entry name" value="NAD(P)-binding Rossmann-fold domains"/>
    <property type="match status" value="1"/>
</dbReference>
<dbReference type="GO" id="GO:0005737">
    <property type="term" value="C:cytoplasm"/>
    <property type="evidence" value="ECO:0007669"/>
    <property type="project" value="TreeGrafter"/>
</dbReference>